<reference evidence="1 2" key="1">
    <citation type="submission" date="2022-10" db="EMBL/GenBank/DDBJ databases">
        <title>Chitinophaga nivalis PC15 sp. nov., isolated from Pyeongchang county, South Korea.</title>
        <authorList>
            <person name="Trinh H.N."/>
        </authorList>
    </citation>
    <scope>NUCLEOTIDE SEQUENCE [LARGE SCALE GENOMIC DNA]</scope>
    <source>
        <strain evidence="1 2">PC14</strain>
    </source>
</reference>
<sequence>MKLLVYKFCMVICVAGILSLLLFACNGAKEVSKEADSAATTLPKVESTLKTDSTQHRTDSIR</sequence>
<dbReference type="Proteomes" id="UP001207742">
    <property type="component" value="Unassembled WGS sequence"/>
</dbReference>
<accession>A0ABT3IL25</accession>
<evidence type="ECO:0000313" key="2">
    <source>
        <dbReference type="Proteomes" id="UP001207742"/>
    </source>
</evidence>
<evidence type="ECO:0000313" key="1">
    <source>
        <dbReference type="EMBL" id="MCW3484670.1"/>
    </source>
</evidence>
<dbReference type="PROSITE" id="PS51257">
    <property type="entry name" value="PROKAR_LIPOPROTEIN"/>
    <property type="match status" value="1"/>
</dbReference>
<protein>
    <submittedName>
        <fullName evidence="1">Uncharacterized protein</fullName>
    </submittedName>
</protein>
<proteinExistence type="predicted"/>
<keyword evidence="2" id="KW-1185">Reference proteome</keyword>
<dbReference type="EMBL" id="JAPDNS010000001">
    <property type="protein sequence ID" value="MCW3484670.1"/>
    <property type="molecule type" value="Genomic_DNA"/>
</dbReference>
<gene>
    <name evidence="1" type="ORF">OL497_12235</name>
</gene>
<name>A0ABT3IL25_9BACT</name>
<dbReference type="RefSeq" id="WP_264730477.1">
    <property type="nucleotide sequence ID" value="NZ_JAPDNR010000001.1"/>
</dbReference>
<comment type="caution">
    <text evidence="1">The sequence shown here is derived from an EMBL/GenBank/DDBJ whole genome shotgun (WGS) entry which is preliminary data.</text>
</comment>
<organism evidence="1 2">
    <name type="scientific">Chitinophaga nivalis</name>
    <dbReference type="NCBI Taxonomy" id="2991709"/>
    <lineage>
        <taxon>Bacteria</taxon>
        <taxon>Pseudomonadati</taxon>
        <taxon>Bacteroidota</taxon>
        <taxon>Chitinophagia</taxon>
        <taxon>Chitinophagales</taxon>
        <taxon>Chitinophagaceae</taxon>
        <taxon>Chitinophaga</taxon>
    </lineage>
</organism>